<dbReference type="AlphaFoldDB" id="W4JS98"/>
<dbReference type="eggNOG" id="ENOG502SF7M">
    <property type="taxonomic scope" value="Eukaryota"/>
</dbReference>
<feature type="chain" id="PRO_5004844037" description="Yeast cell wall synthesis Kre9/Knh1-like N-terminal domain-containing protein" evidence="3">
    <location>
        <begin position="18"/>
        <end position="193"/>
    </location>
</feature>
<dbReference type="InterPro" id="IPR052479">
    <property type="entry name" value="GPI-anchor_Adhesion_Reg"/>
</dbReference>
<name>W4JS98_HETIT</name>
<evidence type="ECO:0000256" key="3">
    <source>
        <dbReference type="SAM" id="SignalP"/>
    </source>
</evidence>
<evidence type="ECO:0000256" key="2">
    <source>
        <dbReference type="SAM" id="MobiDB-lite"/>
    </source>
</evidence>
<dbReference type="RefSeq" id="XP_009551344.1">
    <property type="nucleotide sequence ID" value="XM_009553049.1"/>
</dbReference>
<dbReference type="EMBL" id="KI925464">
    <property type="protein sequence ID" value="ETW76437.1"/>
    <property type="molecule type" value="Genomic_DNA"/>
</dbReference>
<dbReference type="PANTHER" id="PTHR35185">
    <property type="entry name" value="SERINE/THREONINE-RICH PROTEIN ADG2-RELATED"/>
    <property type="match status" value="1"/>
</dbReference>
<dbReference type="Proteomes" id="UP000030671">
    <property type="component" value="Unassembled WGS sequence"/>
</dbReference>
<feature type="signal peptide" evidence="3">
    <location>
        <begin position="1"/>
        <end position="17"/>
    </location>
</feature>
<reference evidence="5 6" key="1">
    <citation type="journal article" date="2012" name="New Phytol.">
        <title>Insight into trade-off between wood decay and parasitism from the genome of a fungal forest pathogen.</title>
        <authorList>
            <person name="Olson A."/>
            <person name="Aerts A."/>
            <person name="Asiegbu F."/>
            <person name="Belbahri L."/>
            <person name="Bouzid O."/>
            <person name="Broberg A."/>
            <person name="Canback B."/>
            <person name="Coutinho P.M."/>
            <person name="Cullen D."/>
            <person name="Dalman K."/>
            <person name="Deflorio G."/>
            <person name="van Diepen L.T."/>
            <person name="Dunand C."/>
            <person name="Duplessis S."/>
            <person name="Durling M."/>
            <person name="Gonthier P."/>
            <person name="Grimwood J."/>
            <person name="Fossdal C.G."/>
            <person name="Hansson D."/>
            <person name="Henrissat B."/>
            <person name="Hietala A."/>
            <person name="Himmelstrand K."/>
            <person name="Hoffmeister D."/>
            <person name="Hogberg N."/>
            <person name="James T.Y."/>
            <person name="Karlsson M."/>
            <person name="Kohler A."/>
            <person name="Kues U."/>
            <person name="Lee Y.H."/>
            <person name="Lin Y.C."/>
            <person name="Lind M."/>
            <person name="Lindquist E."/>
            <person name="Lombard V."/>
            <person name="Lucas S."/>
            <person name="Lunden K."/>
            <person name="Morin E."/>
            <person name="Murat C."/>
            <person name="Park J."/>
            <person name="Raffaello T."/>
            <person name="Rouze P."/>
            <person name="Salamov A."/>
            <person name="Schmutz J."/>
            <person name="Solheim H."/>
            <person name="Stahlberg J."/>
            <person name="Velez H."/>
            <person name="de Vries R.P."/>
            <person name="Wiebenga A."/>
            <person name="Woodward S."/>
            <person name="Yakovlev I."/>
            <person name="Garbelotto M."/>
            <person name="Martin F."/>
            <person name="Grigoriev I.V."/>
            <person name="Stenlid J."/>
        </authorList>
    </citation>
    <scope>NUCLEOTIDE SEQUENCE [LARGE SCALE GENOMIC DNA]</scope>
    <source>
        <strain evidence="5 6">TC 32-1</strain>
    </source>
</reference>
<accession>W4JS98</accession>
<dbReference type="PANTHER" id="PTHR35185:SF1">
    <property type="entry name" value="UPF0619 GPI-ANCHORED MEMBRANE PROTEIN C1322.10"/>
    <property type="match status" value="1"/>
</dbReference>
<evidence type="ECO:0000259" key="4">
    <source>
        <dbReference type="Pfam" id="PF10342"/>
    </source>
</evidence>
<dbReference type="Pfam" id="PF10342">
    <property type="entry name" value="Kre9_KNH"/>
    <property type="match status" value="1"/>
</dbReference>
<evidence type="ECO:0000256" key="1">
    <source>
        <dbReference type="ARBA" id="ARBA00022729"/>
    </source>
</evidence>
<protein>
    <recommendedName>
        <fullName evidence="4">Yeast cell wall synthesis Kre9/Knh1-like N-terminal domain-containing protein</fullName>
    </recommendedName>
</protein>
<sequence length="193" mass="19132">MRLALAALSLFPVLAFAEISITGPSSSAYWVQNTSNTITWSFGAGDPNPVSIIVTNKDNTTLNGAFSIAESVNVSQASFTTTNVTLRPGSNYQVVFVNSTNLTQVYANSTDFDVKPAGTTPAPTASSGSGSGSASATGTGSSASGSASSTSSTSSAPRSSSASLAIRLSLTSAPGTLHALGACGLAALAGLLL</sequence>
<gene>
    <name evidence="5" type="ORF">HETIRDRAFT_411851</name>
</gene>
<dbReference type="OrthoDB" id="5420143at2759"/>
<dbReference type="InParanoid" id="W4JS98"/>
<proteinExistence type="predicted"/>
<dbReference type="KEGG" id="hir:HETIRDRAFT_411851"/>
<dbReference type="HOGENOM" id="CLU_099094_0_0_1"/>
<keyword evidence="6" id="KW-1185">Reference proteome</keyword>
<evidence type="ECO:0000313" key="6">
    <source>
        <dbReference type="Proteomes" id="UP000030671"/>
    </source>
</evidence>
<feature type="region of interest" description="Disordered" evidence="2">
    <location>
        <begin position="117"/>
        <end position="158"/>
    </location>
</feature>
<evidence type="ECO:0000313" key="5">
    <source>
        <dbReference type="EMBL" id="ETW76437.1"/>
    </source>
</evidence>
<dbReference type="InterPro" id="IPR018466">
    <property type="entry name" value="Kre9/Knh1-like_N"/>
</dbReference>
<dbReference type="GeneID" id="20672974"/>
<feature type="domain" description="Yeast cell wall synthesis Kre9/Knh1-like N-terminal" evidence="4">
    <location>
        <begin position="24"/>
        <end position="114"/>
    </location>
</feature>
<organism evidence="5 6">
    <name type="scientific">Heterobasidion irregulare (strain TC 32-1)</name>
    <dbReference type="NCBI Taxonomy" id="747525"/>
    <lineage>
        <taxon>Eukaryota</taxon>
        <taxon>Fungi</taxon>
        <taxon>Dikarya</taxon>
        <taxon>Basidiomycota</taxon>
        <taxon>Agaricomycotina</taxon>
        <taxon>Agaricomycetes</taxon>
        <taxon>Russulales</taxon>
        <taxon>Bondarzewiaceae</taxon>
        <taxon>Heterobasidion</taxon>
        <taxon>Heterobasidion annosum species complex</taxon>
    </lineage>
</organism>
<keyword evidence="1 3" id="KW-0732">Signal</keyword>